<reference evidence="1" key="1">
    <citation type="submission" date="2018-02" db="EMBL/GenBank/DDBJ databases">
        <title>Rhizophora mucronata_Transcriptome.</title>
        <authorList>
            <person name="Meera S.P."/>
            <person name="Sreeshan A."/>
            <person name="Augustine A."/>
        </authorList>
    </citation>
    <scope>NUCLEOTIDE SEQUENCE</scope>
    <source>
        <tissue evidence="1">Leaf</tissue>
    </source>
</reference>
<dbReference type="EMBL" id="GGEC01012461">
    <property type="protein sequence ID" value="MBW92944.1"/>
    <property type="molecule type" value="Transcribed_RNA"/>
</dbReference>
<dbReference type="AlphaFoldDB" id="A0A2P2JHK3"/>
<accession>A0A2P2JHK3</accession>
<sequence length="42" mass="5199">MSETGLFGAKSLHKRHIFIKQRVQYLFLFIIHHDREGCRLWW</sequence>
<proteinExistence type="predicted"/>
<name>A0A2P2JHK3_RHIMU</name>
<evidence type="ECO:0000313" key="1">
    <source>
        <dbReference type="EMBL" id="MBW92944.1"/>
    </source>
</evidence>
<organism evidence="1">
    <name type="scientific">Rhizophora mucronata</name>
    <name type="common">Asiatic mangrove</name>
    <dbReference type="NCBI Taxonomy" id="61149"/>
    <lineage>
        <taxon>Eukaryota</taxon>
        <taxon>Viridiplantae</taxon>
        <taxon>Streptophyta</taxon>
        <taxon>Embryophyta</taxon>
        <taxon>Tracheophyta</taxon>
        <taxon>Spermatophyta</taxon>
        <taxon>Magnoliopsida</taxon>
        <taxon>eudicotyledons</taxon>
        <taxon>Gunneridae</taxon>
        <taxon>Pentapetalae</taxon>
        <taxon>rosids</taxon>
        <taxon>fabids</taxon>
        <taxon>Malpighiales</taxon>
        <taxon>Rhizophoraceae</taxon>
        <taxon>Rhizophora</taxon>
    </lineage>
</organism>
<dbReference type="EMBL" id="GGEC01012460">
    <property type="protein sequence ID" value="MBW92943.1"/>
    <property type="molecule type" value="Transcribed_RNA"/>
</dbReference>
<protein>
    <submittedName>
        <fullName evidence="1">Uncharacterized protein</fullName>
    </submittedName>
</protein>